<dbReference type="VEuPathDB" id="VectorBase:PHUM009630"/>
<dbReference type="GO" id="GO:0016853">
    <property type="term" value="F:isomerase activity"/>
    <property type="evidence" value="ECO:0007669"/>
    <property type="project" value="UniProtKB-KW"/>
</dbReference>
<dbReference type="HOGENOM" id="CLU_039475_1_0_1"/>
<accession>E0V9D7</accession>
<sequence>MTEKYKLIYFNVTGLAEPIRYLFAYGKIPYEDCRLEYEEWLRYKPETPFGQIPVLEINDKPINQSVAICRYLGKRLNLTGSSDWDSFLIDSVVDTITDFRLKEKESKLNEIKNVHNPYYLERLEKIALKNGGYFVNNQLTWADIFFSGLSDLWIKLIKEPILMSYPTLKSLKMKVESEPNIKTYLDKRPETVY</sequence>
<dbReference type="GO" id="GO:0006749">
    <property type="term" value="P:glutathione metabolic process"/>
    <property type="evidence" value="ECO:0007669"/>
    <property type="project" value="TreeGrafter"/>
</dbReference>
<evidence type="ECO:0000313" key="7">
    <source>
        <dbReference type="EMBL" id="EEB09993.1"/>
    </source>
</evidence>
<dbReference type="InterPro" id="IPR004045">
    <property type="entry name" value="Glutathione_S-Trfase_N"/>
</dbReference>
<dbReference type="PANTHER" id="PTHR11571:SF224">
    <property type="entry name" value="HEMATOPOIETIC PROSTAGLANDIN D SYNTHASE"/>
    <property type="match status" value="1"/>
</dbReference>
<dbReference type="EC" id="2.5.1.18" evidence="1"/>
<dbReference type="InterPro" id="IPR036249">
    <property type="entry name" value="Thioredoxin-like_sf"/>
</dbReference>
<evidence type="ECO:0000259" key="5">
    <source>
        <dbReference type="PROSITE" id="PS50404"/>
    </source>
</evidence>
<dbReference type="CDD" id="cd03192">
    <property type="entry name" value="GST_C_Sigma_like"/>
    <property type="match status" value="1"/>
</dbReference>
<reference evidence="8" key="3">
    <citation type="submission" date="2020-05" db="UniProtKB">
        <authorList>
            <consortium name="EnsemblMetazoa"/>
        </authorList>
    </citation>
    <scope>IDENTIFICATION</scope>
    <source>
        <strain evidence="8">USDA</strain>
    </source>
</reference>
<feature type="domain" description="GST C-terminal" evidence="6">
    <location>
        <begin position="71"/>
        <end position="193"/>
    </location>
</feature>
<reference evidence="7" key="1">
    <citation type="submission" date="2007-04" db="EMBL/GenBank/DDBJ databases">
        <title>Annotation of Pediculus humanus corporis strain USDA.</title>
        <authorList>
            <person name="Kirkness E."/>
            <person name="Hannick L."/>
            <person name="Hass B."/>
            <person name="Bruggner R."/>
            <person name="Lawson D."/>
            <person name="Bidwell S."/>
            <person name="Joardar V."/>
            <person name="Caler E."/>
            <person name="Walenz B."/>
            <person name="Inman J."/>
            <person name="Schobel S."/>
            <person name="Galinsky K."/>
            <person name="Amedeo P."/>
            <person name="Strausberg R."/>
        </authorList>
    </citation>
    <scope>NUCLEOTIDE SEQUENCE</scope>
    <source>
        <strain evidence="7">USDA</strain>
    </source>
</reference>
<dbReference type="RefSeq" id="XP_002422731.1">
    <property type="nucleotide sequence ID" value="XM_002422686.1"/>
</dbReference>
<dbReference type="STRING" id="121224.E0V9D7"/>
<keyword evidence="7" id="KW-0413">Isomerase</keyword>
<dbReference type="FunFam" id="3.40.30.10:FF:000035">
    <property type="entry name" value="hematopoietic prostaglandin D synthase"/>
    <property type="match status" value="1"/>
</dbReference>
<dbReference type="EMBL" id="AAZO01000112">
    <property type="status" value="NOT_ANNOTATED_CDS"/>
    <property type="molecule type" value="Genomic_DNA"/>
</dbReference>
<evidence type="ECO:0000256" key="3">
    <source>
        <dbReference type="ARBA" id="ARBA00038317"/>
    </source>
</evidence>
<dbReference type="CDD" id="cd03039">
    <property type="entry name" value="GST_N_Sigma_like"/>
    <property type="match status" value="1"/>
</dbReference>
<dbReference type="InParanoid" id="E0V9D7"/>
<dbReference type="InterPro" id="IPR040079">
    <property type="entry name" value="Glutathione_S-Trfase"/>
</dbReference>
<dbReference type="PROSITE" id="PS50404">
    <property type="entry name" value="GST_NTER"/>
    <property type="match status" value="1"/>
</dbReference>
<gene>
    <name evidence="8" type="primary">8233692</name>
    <name evidence="7" type="ORF">Phum_PHUM009630</name>
</gene>
<dbReference type="GeneID" id="8233692"/>
<dbReference type="PROSITE" id="PS50405">
    <property type="entry name" value="GST_CTER"/>
    <property type="match status" value="1"/>
</dbReference>
<dbReference type="InterPro" id="IPR036282">
    <property type="entry name" value="Glutathione-S-Trfase_C_sf"/>
</dbReference>
<dbReference type="Proteomes" id="UP000009046">
    <property type="component" value="Unassembled WGS sequence"/>
</dbReference>
<dbReference type="SFLD" id="SFLDS00019">
    <property type="entry name" value="Glutathione_Transferase_(cytos"/>
    <property type="match status" value="1"/>
</dbReference>
<evidence type="ECO:0000259" key="6">
    <source>
        <dbReference type="PROSITE" id="PS50405"/>
    </source>
</evidence>
<protein>
    <recommendedName>
        <fullName evidence="1">glutathione transferase</fullName>
        <ecNumber evidence="1">2.5.1.18</ecNumber>
    </recommendedName>
</protein>
<evidence type="ECO:0000313" key="8">
    <source>
        <dbReference type="EnsemblMetazoa" id="PHUM009630-PA"/>
    </source>
</evidence>
<dbReference type="SFLD" id="SFLDG01205">
    <property type="entry name" value="AMPS.1"/>
    <property type="match status" value="1"/>
</dbReference>
<dbReference type="OMA" id="VYFNVMG"/>
<dbReference type="eggNOG" id="KOG1695">
    <property type="taxonomic scope" value="Eukaryota"/>
</dbReference>
<dbReference type="InterPro" id="IPR050213">
    <property type="entry name" value="GST_superfamily"/>
</dbReference>
<dbReference type="GO" id="GO:0004364">
    <property type="term" value="F:glutathione transferase activity"/>
    <property type="evidence" value="ECO:0007669"/>
    <property type="project" value="UniProtKB-EC"/>
</dbReference>
<evidence type="ECO:0000256" key="2">
    <source>
        <dbReference type="ARBA" id="ARBA00022679"/>
    </source>
</evidence>
<dbReference type="GO" id="GO:0004602">
    <property type="term" value="F:glutathione peroxidase activity"/>
    <property type="evidence" value="ECO:0007669"/>
    <property type="project" value="UniProtKB-ARBA"/>
</dbReference>
<dbReference type="CTD" id="8233692"/>
<comment type="catalytic activity">
    <reaction evidence="4">
        <text>RX + glutathione = an S-substituted glutathione + a halide anion + H(+)</text>
        <dbReference type="Rhea" id="RHEA:16437"/>
        <dbReference type="ChEBI" id="CHEBI:15378"/>
        <dbReference type="ChEBI" id="CHEBI:16042"/>
        <dbReference type="ChEBI" id="CHEBI:17792"/>
        <dbReference type="ChEBI" id="CHEBI:57925"/>
        <dbReference type="ChEBI" id="CHEBI:90779"/>
        <dbReference type="EC" id="2.5.1.18"/>
    </reaction>
</comment>
<dbReference type="PANTHER" id="PTHR11571">
    <property type="entry name" value="GLUTATHIONE S-TRANSFERASE"/>
    <property type="match status" value="1"/>
</dbReference>
<evidence type="ECO:0000313" key="9">
    <source>
        <dbReference type="Proteomes" id="UP000009046"/>
    </source>
</evidence>
<comment type="similarity">
    <text evidence="3">Belongs to the GST superfamily. Sigma family.</text>
</comment>
<feature type="domain" description="GST N-terminal" evidence="5">
    <location>
        <begin position="3"/>
        <end position="80"/>
    </location>
</feature>
<dbReference type="EnsemblMetazoa" id="PHUM009630-RA">
    <property type="protein sequence ID" value="PHUM009630-PA"/>
    <property type="gene ID" value="PHUM009630"/>
</dbReference>
<evidence type="ECO:0000256" key="1">
    <source>
        <dbReference type="ARBA" id="ARBA00012452"/>
    </source>
</evidence>
<dbReference type="KEGG" id="phu:Phum_PHUM009630"/>
<keyword evidence="9" id="KW-1185">Reference proteome</keyword>
<organism>
    <name type="scientific">Pediculus humanus subsp. corporis</name>
    <name type="common">Body louse</name>
    <dbReference type="NCBI Taxonomy" id="121224"/>
    <lineage>
        <taxon>Eukaryota</taxon>
        <taxon>Metazoa</taxon>
        <taxon>Ecdysozoa</taxon>
        <taxon>Arthropoda</taxon>
        <taxon>Hexapoda</taxon>
        <taxon>Insecta</taxon>
        <taxon>Pterygota</taxon>
        <taxon>Neoptera</taxon>
        <taxon>Paraneoptera</taxon>
        <taxon>Psocodea</taxon>
        <taxon>Troctomorpha</taxon>
        <taxon>Phthiraptera</taxon>
        <taxon>Anoplura</taxon>
        <taxon>Pediculidae</taxon>
        <taxon>Pediculus</taxon>
    </lineage>
</organism>
<dbReference type="EMBL" id="DS234992">
    <property type="protein sequence ID" value="EEB09993.1"/>
    <property type="molecule type" value="Genomic_DNA"/>
</dbReference>
<keyword evidence="2 7" id="KW-0808">Transferase</keyword>
<dbReference type="Pfam" id="PF14497">
    <property type="entry name" value="GST_C_3"/>
    <property type="match status" value="1"/>
</dbReference>
<dbReference type="AlphaFoldDB" id="E0V9D7"/>
<dbReference type="Pfam" id="PF02798">
    <property type="entry name" value="GST_N"/>
    <property type="match status" value="1"/>
</dbReference>
<proteinExistence type="inferred from homology"/>
<reference evidence="7" key="2">
    <citation type="submission" date="2007-04" db="EMBL/GenBank/DDBJ databases">
        <title>The genome of the human body louse.</title>
        <authorList>
            <consortium name="The Human Body Louse Genome Consortium"/>
            <person name="Kirkness E."/>
            <person name="Walenz B."/>
            <person name="Hass B."/>
            <person name="Bruggner R."/>
            <person name="Strausberg R."/>
        </authorList>
    </citation>
    <scope>NUCLEOTIDE SEQUENCE</scope>
    <source>
        <strain evidence="7">USDA</strain>
    </source>
</reference>
<dbReference type="SFLD" id="SFLDG00363">
    <property type="entry name" value="AMPS_(cytGST):_Alpha-__Mu-__Pi"/>
    <property type="match status" value="1"/>
</dbReference>
<dbReference type="SUPFAM" id="SSF52833">
    <property type="entry name" value="Thioredoxin-like"/>
    <property type="match status" value="1"/>
</dbReference>
<dbReference type="InterPro" id="IPR010987">
    <property type="entry name" value="Glutathione-S-Trfase_C-like"/>
</dbReference>
<dbReference type="SUPFAM" id="SSF47616">
    <property type="entry name" value="GST C-terminal domain-like"/>
    <property type="match status" value="1"/>
</dbReference>
<dbReference type="OrthoDB" id="414243at2759"/>
<dbReference type="InterPro" id="IPR004046">
    <property type="entry name" value="GST_C"/>
</dbReference>
<name>E0V9D7_PEDHC</name>
<evidence type="ECO:0000256" key="4">
    <source>
        <dbReference type="ARBA" id="ARBA00047960"/>
    </source>
</evidence>
<dbReference type="Gene3D" id="1.20.1050.130">
    <property type="match status" value="1"/>
</dbReference>